<dbReference type="VEuPathDB" id="FungiDB:SI65_08137"/>
<keyword evidence="7" id="KW-1185">Reference proteome</keyword>
<dbReference type="InterPro" id="IPR050523">
    <property type="entry name" value="AKR_Detox_Biosynth"/>
</dbReference>
<keyword evidence="2" id="KW-0560">Oxidoreductase</keyword>
<sequence>MPLGDPAPKPPSLLGYHRPLSPTAAVRVSPLCLGTMNFGSAWREKMGDCAKDEAFQIMDRFYGLGGNFIDTANFYQAGESEQWIGEWMQARGNRDQLAGDKIYRNLRPQHPPPQQHNRQLPQIPTPLHRLIPAQPADRLHRPALLHYWDFTTSVPEIMHGLNALFTVGNVLYFGISDTPAWIVVKANEYAKANGLRGFSVYQGKWNMGCRDLEREVLPMCRDQGMGVVPWGGVGGSKYRTTERREGDGGSGEGRKVPLSENDVRLSGAIEGMARRKGVEFHALCLAYLLHKAPYVFPLAGQRRVDHLLANVTALSIKSAPEEIRELETVIPFDVGFPMNFLFGGHAGVNYSTELTAADVYWTTRTTWIDVPPPQRPIEPRRQ</sequence>
<dbReference type="Proteomes" id="UP000094569">
    <property type="component" value="Unassembled WGS sequence"/>
</dbReference>
<evidence type="ECO:0000256" key="3">
    <source>
        <dbReference type="ARBA" id="ARBA00038157"/>
    </source>
</evidence>
<dbReference type="EMBL" id="JXNT01000011">
    <property type="protein sequence ID" value="ODM16630.1"/>
    <property type="molecule type" value="Genomic_DNA"/>
</dbReference>
<dbReference type="SUPFAM" id="SSF51430">
    <property type="entry name" value="NAD(P)-linked oxidoreductase"/>
    <property type="match status" value="1"/>
</dbReference>
<feature type="compositionally biased region" description="Basic and acidic residues" evidence="4">
    <location>
        <begin position="239"/>
        <end position="258"/>
    </location>
</feature>
<dbReference type="AlphaFoldDB" id="A0A1E3B6P1"/>
<dbReference type="Gene3D" id="3.20.20.100">
    <property type="entry name" value="NADP-dependent oxidoreductase domain"/>
    <property type="match status" value="1"/>
</dbReference>
<name>A0A1E3B6P1_ASPCR</name>
<proteinExistence type="inferred from homology"/>
<feature type="region of interest" description="Disordered" evidence="4">
    <location>
        <begin position="238"/>
        <end position="258"/>
    </location>
</feature>
<evidence type="ECO:0000313" key="6">
    <source>
        <dbReference type="EMBL" id="ODM16630.1"/>
    </source>
</evidence>
<keyword evidence="1" id="KW-0521">NADP</keyword>
<organism evidence="6 7">
    <name type="scientific">Aspergillus cristatus</name>
    <name type="common">Chinese Fuzhuan brick tea-fermentation fungus</name>
    <name type="synonym">Eurotium cristatum</name>
    <dbReference type="NCBI Taxonomy" id="573508"/>
    <lineage>
        <taxon>Eukaryota</taxon>
        <taxon>Fungi</taxon>
        <taxon>Dikarya</taxon>
        <taxon>Ascomycota</taxon>
        <taxon>Pezizomycotina</taxon>
        <taxon>Eurotiomycetes</taxon>
        <taxon>Eurotiomycetidae</taxon>
        <taxon>Eurotiales</taxon>
        <taxon>Aspergillaceae</taxon>
        <taxon>Aspergillus</taxon>
        <taxon>Aspergillus subgen. Aspergillus</taxon>
    </lineage>
</organism>
<evidence type="ECO:0000259" key="5">
    <source>
        <dbReference type="Pfam" id="PF00248"/>
    </source>
</evidence>
<evidence type="ECO:0000313" key="7">
    <source>
        <dbReference type="Proteomes" id="UP000094569"/>
    </source>
</evidence>
<accession>A0A1E3B6P1</accession>
<gene>
    <name evidence="6" type="ORF">SI65_08137</name>
</gene>
<evidence type="ECO:0000256" key="4">
    <source>
        <dbReference type="SAM" id="MobiDB-lite"/>
    </source>
</evidence>
<protein>
    <recommendedName>
        <fullName evidence="5">NADP-dependent oxidoreductase domain-containing protein</fullName>
    </recommendedName>
</protein>
<feature type="domain" description="NADP-dependent oxidoreductase" evidence="5">
    <location>
        <begin position="30"/>
        <end position="329"/>
    </location>
</feature>
<evidence type="ECO:0000256" key="1">
    <source>
        <dbReference type="ARBA" id="ARBA00022857"/>
    </source>
</evidence>
<dbReference type="InterPro" id="IPR023210">
    <property type="entry name" value="NADP_OxRdtase_dom"/>
</dbReference>
<dbReference type="PANTHER" id="PTHR43364:SF7">
    <property type="entry name" value="NADP-DEPENDENT OXIDOREDUCTASE DOMAIN-CONTAINING PROTEIN-RELATED"/>
    <property type="match status" value="1"/>
</dbReference>
<dbReference type="Pfam" id="PF00248">
    <property type="entry name" value="Aldo_ket_red"/>
    <property type="match status" value="1"/>
</dbReference>
<dbReference type="OrthoDB" id="48988at2759"/>
<dbReference type="GO" id="GO:0016491">
    <property type="term" value="F:oxidoreductase activity"/>
    <property type="evidence" value="ECO:0007669"/>
    <property type="project" value="UniProtKB-KW"/>
</dbReference>
<dbReference type="PANTHER" id="PTHR43364">
    <property type="entry name" value="NADH-SPECIFIC METHYLGLYOXAL REDUCTASE-RELATED"/>
    <property type="match status" value="1"/>
</dbReference>
<comment type="caution">
    <text evidence="6">The sequence shown here is derived from an EMBL/GenBank/DDBJ whole genome shotgun (WGS) entry which is preliminary data.</text>
</comment>
<reference evidence="6 7" key="1">
    <citation type="journal article" date="2016" name="BMC Genomics">
        <title>Comparative genomic and transcriptomic analyses of the Fuzhuan brick tea-fermentation fungus Aspergillus cristatus.</title>
        <authorList>
            <person name="Ge Y."/>
            <person name="Wang Y."/>
            <person name="Liu Y."/>
            <person name="Tan Y."/>
            <person name="Ren X."/>
            <person name="Zhang X."/>
            <person name="Hyde K.D."/>
            <person name="Liu Y."/>
            <person name="Liu Z."/>
        </authorList>
    </citation>
    <scope>NUCLEOTIDE SEQUENCE [LARGE SCALE GENOMIC DNA]</scope>
    <source>
        <strain evidence="6 7">GZAAS20.1005</strain>
    </source>
</reference>
<dbReference type="STRING" id="573508.A0A1E3B6P1"/>
<comment type="similarity">
    <text evidence="3">Belongs to the aldo/keto reductase family. Aldo/keto reductase 2 subfamily.</text>
</comment>
<evidence type="ECO:0000256" key="2">
    <source>
        <dbReference type="ARBA" id="ARBA00023002"/>
    </source>
</evidence>
<dbReference type="InterPro" id="IPR036812">
    <property type="entry name" value="NAD(P)_OxRdtase_dom_sf"/>
</dbReference>